<organism evidence="2 3">
    <name type="scientific">Wujia chipingensis</name>
    <dbReference type="NCBI Taxonomy" id="2763670"/>
    <lineage>
        <taxon>Bacteria</taxon>
        <taxon>Bacillati</taxon>
        <taxon>Bacillota</taxon>
        <taxon>Clostridia</taxon>
        <taxon>Lachnospirales</taxon>
        <taxon>Lachnospiraceae</taxon>
        <taxon>Wujia</taxon>
    </lineage>
</organism>
<dbReference type="EMBL" id="CP060632">
    <property type="protein sequence ID" value="QNM00475.1"/>
    <property type="molecule type" value="Genomic_DNA"/>
</dbReference>
<dbReference type="SUPFAM" id="SSF55874">
    <property type="entry name" value="ATPase domain of HSP90 chaperone/DNA topoisomerase II/histidine kinase"/>
    <property type="match status" value="1"/>
</dbReference>
<dbReference type="RefSeq" id="WP_021984122.1">
    <property type="nucleotide sequence ID" value="NZ_CP060632.1"/>
</dbReference>
<accession>A0A7G9FPJ3</accession>
<dbReference type="InterPro" id="IPR032834">
    <property type="entry name" value="NatK-like_C"/>
</dbReference>
<gene>
    <name evidence="2" type="ORF">H9Q76_04105</name>
</gene>
<feature type="domain" description="Sensor histidine kinase NatK-like C-terminal" evidence="1">
    <location>
        <begin position="122"/>
        <end position="212"/>
    </location>
</feature>
<dbReference type="KEGG" id="wcp:H9Q76_04105"/>
<evidence type="ECO:0000313" key="2">
    <source>
        <dbReference type="EMBL" id="QNM00475.1"/>
    </source>
</evidence>
<dbReference type="InterPro" id="IPR036890">
    <property type="entry name" value="HATPase_C_sf"/>
</dbReference>
<evidence type="ECO:0000313" key="3">
    <source>
        <dbReference type="Proteomes" id="UP000515819"/>
    </source>
</evidence>
<evidence type="ECO:0000259" key="1">
    <source>
        <dbReference type="Pfam" id="PF14501"/>
    </source>
</evidence>
<reference evidence="2 3" key="1">
    <citation type="submission" date="2020-08" db="EMBL/GenBank/DDBJ databases">
        <authorList>
            <person name="Liu C."/>
            <person name="Sun Q."/>
        </authorList>
    </citation>
    <scope>NUCLEOTIDE SEQUENCE [LARGE SCALE GENOMIC DNA]</scope>
    <source>
        <strain evidence="2 3">NSJ-4</strain>
    </source>
</reference>
<keyword evidence="3" id="KW-1185">Reference proteome</keyword>
<dbReference type="Gene3D" id="3.30.565.10">
    <property type="entry name" value="Histidine kinase-like ATPase, C-terminal domain"/>
    <property type="match status" value="1"/>
</dbReference>
<sequence length="237" mass="26935">MEKAVGIGLFALLVVGVAFVQVHYYRERQRAKAECERLEQSIGQMQKQYVDVVKQNQSYRQMNHELKKYQWLVQVMRENMGTVTHGQLLELVLQKKIQEAEHKQITCDVQGTLNGNLRMDEMSLVSLVMNLLDNAIEACVQTETRQIQVVIAEDPAAQMLELKLQNSKNSSQKLHANEAGMGYQTTKEDRGSHGYGTQIIQRIVDENGGTIRYVDAGDTMQITCRLCMEDKKLLSEG</sequence>
<dbReference type="Pfam" id="PF14501">
    <property type="entry name" value="HATPase_c_5"/>
    <property type="match status" value="1"/>
</dbReference>
<proteinExistence type="predicted"/>
<dbReference type="AlphaFoldDB" id="A0A7G9FPJ3"/>
<name>A0A7G9FPJ3_9FIRM</name>
<protein>
    <submittedName>
        <fullName evidence="2">GHKL domain-containing protein</fullName>
    </submittedName>
</protein>
<dbReference type="Proteomes" id="UP000515819">
    <property type="component" value="Chromosome"/>
</dbReference>